<evidence type="ECO:0000313" key="2">
    <source>
        <dbReference type="Proteomes" id="UP000256337"/>
    </source>
</evidence>
<protein>
    <submittedName>
        <fullName evidence="1">Hemin ABC transporter ATP-binding protein</fullName>
    </submittedName>
</protein>
<gene>
    <name evidence="1" type="ORF">DOS76_03665</name>
</gene>
<proteinExistence type="predicted"/>
<dbReference type="InterPro" id="IPR027417">
    <property type="entry name" value="P-loop_NTPase"/>
</dbReference>
<keyword evidence="1" id="KW-0547">Nucleotide-binding</keyword>
<keyword evidence="1" id="KW-0067">ATP-binding</keyword>
<comment type="caution">
    <text evidence="1">The sequence shown here is derived from an EMBL/GenBank/DDBJ whole genome shotgun (WGS) entry which is preliminary data.</text>
</comment>
<dbReference type="SUPFAM" id="SSF52540">
    <property type="entry name" value="P-loop containing nucleoside triphosphate hydrolases"/>
    <property type="match status" value="1"/>
</dbReference>
<dbReference type="AlphaFoldDB" id="A0AAX1RXZ3"/>
<sequence length="43" mass="5048">VVEMIKNQVSSEKTIGIMVTHDERLFDYADKIFYLNDGQLRTE</sequence>
<dbReference type="EMBL" id="QKYD01000063">
    <property type="protein sequence ID" value="REI23459.1"/>
    <property type="molecule type" value="Genomic_DNA"/>
</dbReference>
<accession>A0AAX1RXZ3</accession>
<dbReference type="GO" id="GO:0005524">
    <property type="term" value="F:ATP binding"/>
    <property type="evidence" value="ECO:0007669"/>
    <property type="project" value="UniProtKB-KW"/>
</dbReference>
<name>A0AAX1RXZ3_9STAP</name>
<feature type="non-terminal residue" evidence="1">
    <location>
        <position position="1"/>
    </location>
</feature>
<organism evidence="1 2">
    <name type="scientific">Staphylococcus felis</name>
    <dbReference type="NCBI Taxonomy" id="46127"/>
    <lineage>
        <taxon>Bacteria</taxon>
        <taxon>Bacillati</taxon>
        <taxon>Bacillota</taxon>
        <taxon>Bacilli</taxon>
        <taxon>Bacillales</taxon>
        <taxon>Staphylococcaceae</taxon>
        <taxon>Staphylococcus</taxon>
    </lineage>
</organism>
<dbReference type="Proteomes" id="UP000256337">
    <property type="component" value="Unassembled WGS sequence"/>
</dbReference>
<evidence type="ECO:0000313" key="1">
    <source>
        <dbReference type="EMBL" id="REI23459.1"/>
    </source>
</evidence>
<reference evidence="1 2" key="1">
    <citation type="journal article" date="2018" name="Vet. Microbiol.">
        <title>Characterisation of Staphylococcus felis isolated from cats using whole genome sequencing.</title>
        <authorList>
            <person name="Worthing K."/>
            <person name="Pang S."/>
            <person name="Trott D.J."/>
            <person name="Abraham S."/>
            <person name="Coombs G.W."/>
            <person name="Jordan D."/>
            <person name="McIntyre L."/>
            <person name="Davies M.R."/>
            <person name="Norris J."/>
        </authorList>
    </citation>
    <scope>NUCLEOTIDE SEQUENCE [LARGE SCALE GENOMIC DNA]</scope>
    <source>
        <strain evidence="1 2">F25</strain>
    </source>
</reference>